<name>Q2IIY1_ANADE</name>
<reference evidence="1" key="1">
    <citation type="submission" date="2006-01" db="EMBL/GenBank/DDBJ databases">
        <title>Complete sequence of Anaeromyxobacter dehalogenans 2CP-C.</title>
        <authorList>
            <consortium name="US DOE Joint Genome Institute"/>
            <person name="Copeland A."/>
            <person name="Lucas S."/>
            <person name="Lapidus A."/>
            <person name="Barry K."/>
            <person name="Detter J.C."/>
            <person name="Glavina T."/>
            <person name="Hammon N."/>
            <person name="Israni S."/>
            <person name="Pitluck S."/>
            <person name="Brettin T."/>
            <person name="Bruce D."/>
            <person name="Han C."/>
            <person name="Tapia R."/>
            <person name="Gilna P."/>
            <person name="Kiss H."/>
            <person name="Schmutz J."/>
            <person name="Larimer F."/>
            <person name="Land M."/>
            <person name="Kyrpides N."/>
            <person name="Anderson I."/>
            <person name="Sanford R.A."/>
            <person name="Ritalahti K.M."/>
            <person name="Thomas H.S."/>
            <person name="Kirby J.R."/>
            <person name="Zhulin I.B."/>
            <person name="Loeffler F.E."/>
            <person name="Richardson P."/>
        </authorList>
    </citation>
    <scope>NUCLEOTIDE SEQUENCE</scope>
    <source>
        <strain evidence="1">2CP-C</strain>
    </source>
</reference>
<dbReference type="HOGENOM" id="CLU_2244313_0_0_7"/>
<dbReference type="KEGG" id="ade:Adeh_1841"/>
<protein>
    <submittedName>
        <fullName evidence="1">Uncharacterized protein</fullName>
    </submittedName>
</protein>
<dbReference type="RefSeq" id="WP_011420896.1">
    <property type="nucleotide sequence ID" value="NC_007760.1"/>
</dbReference>
<evidence type="ECO:0000313" key="2">
    <source>
        <dbReference type="Proteomes" id="UP000001935"/>
    </source>
</evidence>
<gene>
    <name evidence="1" type="ordered locus">Adeh_1841</name>
</gene>
<dbReference type="Proteomes" id="UP000001935">
    <property type="component" value="Chromosome"/>
</dbReference>
<dbReference type="STRING" id="290397.Adeh_1841"/>
<proteinExistence type="predicted"/>
<dbReference type="AlphaFoldDB" id="Q2IIY1"/>
<accession>Q2IIY1</accession>
<organism evidence="1 2">
    <name type="scientific">Anaeromyxobacter dehalogenans (strain 2CP-C)</name>
    <dbReference type="NCBI Taxonomy" id="290397"/>
    <lineage>
        <taxon>Bacteria</taxon>
        <taxon>Pseudomonadati</taxon>
        <taxon>Myxococcota</taxon>
        <taxon>Myxococcia</taxon>
        <taxon>Myxococcales</taxon>
        <taxon>Cystobacterineae</taxon>
        <taxon>Anaeromyxobacteraceae</taxon>
        <taxon>Anaeromyxobacter</taxon>
    </lineage>
</organism>
<evidence type="ECO:0000313" key="1">
    <source>
        <dbReference type="EMBL" id="ABC81613.1"/>
    </source>
</evidence>
<sequence>MAKPSDGTVEVELTPDVQLLIIALGSHALRGATDTLKALEAQGCVVTKEHLRSVVAALRPREFCEAALVLLTDPATTNEQMIAAAREMGIRAAHEAGPFARVVN</sequence>
<dbReference type="EMBL" id="CP000251">
    <property type="protein sequence ID" value="ABC81613.1"/>
    <property type="molecule type" value="Genomic_DNA"/>
</dbReference>